<dbReference type="EMBL" id="WRPM01000024">
    <property type="protein sequence ID" value="MVT25447.1"/>
    <property type="molecule type" value="Genomic_DNA"/>
</dbReference>
<dbReference type="UniPathway" id="UPA00219"/>
<dbReference type="Gene3D" id="3.90.190.20">
    <property type="entry name" value="Mur ligase, C-terminal domain"/>
    <property type="match status" value="1"/>
</dbReference>
<name>A0A7K1UG54_9MICC</name>
<dbReference type="AlphaFoldDB" id="A0A7K1UG54"/>
<dbReference type="InterPro" id="IPR005762">
    <property type="entry name" value="MurD"/>
</dbReference>
<keyword evidence="7 8" id="KW-0131">Cell cycle</keyword>
<evidence type="ECO:0000256" key="4">
    <source>
        <dbReference type="ARBA" id="ARBA00022598"/>
    </source>
</evidence>
<keyword evidence="7 8" id="KW-0133">Cell shape</keyword>
<evidence type="ECO:0000256" key="6">
    <source>
        <dbReference type="ARBA" id="ARBA00022840"/>
    </source>
</evidence>
<keyword evidence="3 7" id="KW-0963">Cytoplasm</keyword>
<dbReference type="InterPro" id="IPR013221">
    <property type="entry name" value="Mur_ligase_cen"/>
</dbReference>
<keyword evidence="7 8" id="KW-0132">Cell division</keyword>
<dbReference type="Pfam" id="PF02875">
    <property type="entry name" value="Mur_ligase_C"/>
    <property type="match status" value="1"/>
</dbReference>
<evidence type="ECO:0000256" key="3">
    <source>
        <dbReference type="ARBA" id="ARBA00022490"/>
    </source>
</evidence>
<comment type="function">
    <text evidence="7 8">Cell wall formation. Catalyzes the addition of glutamate to the nucleotide precursor UDP-N-acetylmuramoyl-L-alanine (UMA).</text>
</comment>
<sequence length="516" mass="54372">MSGQPTLAHLHGWDGPWEGLRVLVTGFGVTGFSAADTLAELGCQVVVVDAAATAKKQDDAATLTTVWGDRLSFRFGSTDPAEDPTATINHFDGQNPELIVTSPGWRPDSPIMLAAASAGVPVWSEVQLARRLGARPGARQPDWLLITGTNGKTTTVTLLEAMLTAAGRRAVACGNIGMPVLDAIRDPEGFDALAVELSSFQLHYTEPPGQYEANPLAAAVLNIAEDHVDWHGSLKGYLADKARIYEGVRSACIYNAEDPVTEQMVAGAEVLEGARAVAFTTGSPDVSMLGVVRTEDGEDVLVDRAFLDNRRHQALELGTRSDLGQLVPKHLVANALAAAALARAAGVPPEAVQQALGSYQPAEHRIQPVAQAEDVLWVNDTKATNPHAAAASLSSFSEVVWIAGGLSKGVDYSELVQQVAPRLRHVVLIGTDASQLRSSLERHAPQVPVTEVPGGDDGVAVMRSAVAAADTQAQPGQAVVLAPAAASMDQFASYIARGEAFIEAVAELMRRKGFNS</sequence>
<dbReference type="RefSeq" id="WP_188503526.1">
    <property type="nucleotide sequence ID" value="NZ_BMFX01000006.1"/>
</dbReference>
<keyword evidence="4 7" id="KW-0436">Ligase</keyword>
<reference evidence="11 12" key="1">
    <citation type="submission" date="2019-12" db="EMBL/GenBank/DDBJ databases">
        <title>Nesterenkonia muleiensis sp. nov., a novel actinobacterium isolated from sap of Populus euphratica.</title>
        <authorList>
            <person name="Wang R."/>
        </authorList>
    </citation>
    <scope>NUCLEOTIDE SEQUENCE [LARGE SCALE GENOMIC DNA]</scope>
    <source>
        <strain evidence="11 12">F10</strain>
    </source>
</reference>
<dbReference type="SUPFAM" id="SSF53244">
    <property type="entry name" value="MurD-like peptide ligases, peptide-binding domain"/>
    <property type="match status" value="1"/>
</dbReference>
<keyword evidence="5 7" id="KW-0547">Nucleotide-binding</keyword>
<dbReference type="InterPro" id="IPR036565">
    <property type="entry name" value="Mur-like_cat_sf"/>
</dbReference>
<feature type="binding site" evidence="7">
    <location>
        <begin position="148"/>
        <end position="154"/>
    </location>
    <ligand>
        <name>ATP</name>
        <dbReference type="ChEBI" id="CHEBI:30616"/>
    </ligand>
</feature>
<evidence type="ECO:0000256" key="8">
    <source>
        <dbReference type="RuleBase" id="RU003664"/>
    </source>
</evidence>
<dbReference type="Gene3D" id="3.40.1190.10">
    <property type="entry name" value="Mur-like, catalytic domain"/>
    <property type="match status" value="1"/>
</dbReference>
<evidence type="ECO:0000259" key="10">
    <source>
        <dbReference type="Pfam" id="PF08245"/>
    </source>
</evidence>
<dbReference type="GO" id="GO:0005524">
    <property type="term" value="F:ATP binding"/>
    <property type="evidence" value="ECO:0007669"/>
    <property type="project" value="UniProtKB-UniRule"/>
</dbReference>
<comment type="subcellular location">
    <subcellularLocation>
        <location evidence="1 7 8">Cytoplasm</location>
    </subcellularLocation>
</comment>
<dbReference type="GO" id="GO:0008360">
    <property type="term" value="P:regulation of cell shape"/>
    <property type="evidence" value="ECO:0007669"/>
    <property type="project" value="UniProtKB-KW"/>
</dbReference>
<dbReference type="GO" id="GO:0008764">
    <property type="term" value="F:UDP-N-acetylmuramoylalanine-D-glutamate ligase activity"/>
    <property type="evidence" value="ECO:0007669"/>
    <property type="project" value="UniProtKB-UniRule"/>
</dbReference>
<evidence type="ECO:0000256" key="2">
    <source>
        <dbReference type="ARBA" id="ARBA00004752"/>
    </source>
</evidence>
<dbReference type="SUPFAM" id="SSF53623">
    <property type="entry name" value="MurD-like peptide ligases, catalytic domain"/>
    <property type="match status" value="1"/>
</dbReference>
<comment type="pathway">
    <text evidence="2 7 8">Cell wall biogenesis; peptidoglycan biosynthesis.</text>
</comment>
<evidence type="ECO:0000256" key="5">
    <source>
        <dbReference type="ARBA" id="ARBA00022741"/>
    </source>
</evidence>
<comment type="similarity">
    <text evidence="7">Belongs to the MurCDEF family.</text>
</comment>
<dbReference type="GO" id="GO:0005737">
    <property type="term" value="C:cytoplasm"/>
    <property type="evidence" value="ECO:0007669"/>
    <property type="project" value="UniProtKB-SubCell"/>
</dbReference>
<dbReference type="Gene3D" id="3.40.50.720">
    <property type="entry name" value="NAD(P)-binding Rossmann-like Domain"/>
    <property type="match status" value="1"/>
</dbReference>
<keyword evidence="12" id="KW-1185">Reference proteome</keyword>
<keyword evidence="6 7" id="KW-0067">ATP-binding</keyword>
<dbReference type="NCBIfam" id="TIGR01087">
    <property type="entry name" value="murD"/>
    <property type="match status" value="1"/>
</dbReference>
<dbReference type="SUPFAM" id="SSF51984">
    <property type="entry name" value="MurCD N-terminal domain"/>
    <property type="match status" value="1"/>
</dbReference>
<dbReference type="GO" id="GO:0051301">
    <property type="term" value="P:cell division"/>
    <property type="evidence" value="ECO:0007669"/>
    <property type="project" value="UniProtKB-KW"/>
</dbReference>
<feature type="domain" description="Mur ligase C-terminal" evidence="9">
    <location>
        <begin position="364"/>
        <end position="484"/>
    </location>
</feature>
<comment type="catalytic activity">
    <reaction evidence="7 8">
        <text>UDP-N-acetyl-alpha-D-muramoyl-L-alanine + D-glutamate + ATP = UDP-N-acetyl-alpha-D-muramoyl-L-alanyl-D-glutamate + ADP + phosphate + H(+)</text>
        <dbReference type="Rhea" id="RHEA:16429"/>
        <dbReference type="ChEBI" id="CHEBI:15378"/>
        <dbReference type="ChEBI" id="CHEBI:29986"/>
        <dbReference type="ChEBI" id="CHEBI:30616"/>
        <dbReference type="ChEBI" id="CHEBI:43474"/>
        <dbReference type="ChEBI" id="CHEBI:83898"/>
        <dbReference type="ChEBI" id="CHEBI:83900"/>
        <dbReference type="ChEBI" id="CHEBI:456216"/>
        <dbReference type="EC" id="6.3.2.9"/>
    </reaction>
</comment>
<comment type="caution">
    <text evidence="11">The sequence shown here is derived from an EMBL/GenBank/DDBJ whole genome shotgun (WGS) entry which is preliminary data.</text>
</comment>
<dbReference type="GO" id="GO:0009252">
    <property type="term" value="P:peptidoglycan biosynthetic process"/>
    <property type="evidence" value="ECO:0007669"/>
    <property type="project" value="UniProtKB-UniRule"/>
</dbReference>
<accession>A0A7K1UG54</accession>
<organism evidence="11 12">
    <name type="scientific">Nesterenkonia alkaliphila</name>
    <dbReference type="NCBI Taxonomy" id="1463631"/>
    <lineage>
        <taxon>Bacteria</taxon>
        <taxon>Bacillati</taxon>
        <taxon>Actinomycetota</taxon>
        <taxon>Actinomycetes</taxon>
        <taxon>Micrococcales</taxon>
        <taxon>Micrococcaceae</taxon>
        <taxon>Nesterenkonia</taxon>
    </lineage>
</organism>
<dbReference type="PANTHER" id="PTHR43692:SF1">
    <property type="entry name" value="UDP-N-ACETYLMURAMOYLALANINE--D-GLUTAMATE LIGASE"/>
    <property type="match status" value="1"/>
</dbReference>
<feature type="domain" description="Mur ligase central" evidence="10">
    <location>
        <begin position="146"/>
        <end position="342"/>
    </location>
</feature>
<dbReference type="HAMAP" id="MF_00639">
    <property type="entry name" value="MurD"/>
    <property type="match status" value="1"/>
</dbReference>
<evidence type="ECO:0000256" key="1">
    <source>
        <dbReference type="ARBA" id="ARBA00004496"/>
    </source>
</evidence>
<protein>
    <recommendedName>
        <fullName evidence="7 8">UDP-N-acetylmuramoylalanine--D-glutamate ligase</fullName>
        <ecNumber evidence="7 8">6.3.2.9</ecNumber>
    </recommendedName>
    <alternativeName>
        <fullName evidence="7">D-glutamic acid-adding enzyme</fullName>
    </alternativeName>
    <alternativeName>
        <fullName evidence="7">UDP-N-acetylmuramoyl-L-alanyl-D-glutamate synthetase</fullName>
    </alternativeName>
</protein>
<evidence type="ECO:0000313" key="11">
    <source>
        <dbReference type="EMBL" id="MVT25447.1"/>
    </source>
</evidence>
<dbReference type="EC" id="6.3.2.9" evidence="7 8"/>
<dbReference type="InterPro" id="IPR004101">
    <property type="entry name" value="Mur_ligase_C"/>
</dbReference>
<gene>
    <name evidence="7" type="primary">murD</name>
    <name evidence="11" type="ORF">GNZ21_03560</name>
</gene>
<dbReference type="Pfam" id="PF08245">
    <property type="entry name" value="Mur_ligase_M"/>
    <property type="match status" value="1"/>
</dbReference>
<dbReference type="PANTHER" id="PTHR43692">
    <property type="entry name" value="UDP-N-ACETYLMURAMOYLALANINE--D-GLUTAMATE LIGASE"/>
    <property type="match status" value="1"/>
</dbReference>
<keyword evidence="7 8" id="KW-0961">Cell wall biogenesis/degradation</keyword>
<evidence type="ECO:0000259" key="9">
    <source>
        <dbReference type="Pfam" id="PF02875"/>
    </source>
</evidence>
<evidence type="ECO:0000313" key="12">
    <source>
        <dbReference type="Proteomes" id="UP000460157"/>
    </source>
</evidence>
<dbReference type="Proteomes" id="UP000460157">
    <property type="component" value="Unassembled WGS sequence"/>
</dbReference>
<evidence type="ECO:0000256" key="7">
    <source>
        <dbReference type="HAMAP-Rule" id="MF_00639"/>
    </source>
</evidence>
<keyword evidence="7 8" id="KW-0573">Peptidoglycan synthesis</keyword>
<dbReference type="GO" id="GO:0071555">
    <property type="term" value="P:cell wall organization"/>
    <property type="evidence" value="ECO:0007669"/>
    <property type="project" value="UniProtKB-KW"/>
</dbReference>
<proteinExistence type="inferred from homology"/>
<dbReference type="InterPro" id="IPR036615">
    <property type="entry name" value="Mur_ligase_C_dom_sf"/>
</dbReference>